<gene>
    <name evidence="1" type="ORF">AWB78_01231</name>
</gene>
<dbReference type="AlphaFoldDB" id="A0A158A625"/>
<dbReference type="RefSeq" id="WP_062603199.1">
    <property type="nucleotide sequence ID" value="NZ_FCOX02000004.1"/>
</dbReference>
<dbReference type="InterPro" id="IPR053444">
    <property type="entry name" value="Pyr2C_reductase-like"/>
</dbReference>
<dbReference type="InterPro" id="IPR036291">
    <property type="entry name" value="NAD(P)-bd_dom_sf"/>
</dbReference>
<dbReference type="PIRSF" id="PIRSF001439">
    <property type="entry name" value="CryM"/>
    <property type="match status" value="1"/>
</dbReference>
<dbReference type="InterPro" id="IPR003462">
    <property type="entry name" value="ODC_Mu_crystall"/>
</dbReference>
<organism evidence="1 2">
    <name type="scientific">Caballeronia calidae</name>
    <dbReference type="NCBI Taxonomy" id="1777139"/>
    <lineage>
        <taxon>Bacteria</taxon>
        <taxon>Pseudomonadati</taxon>
        <taxon>Pseudomonadota</taxon>
        <taxon>Betaproteobacteria</taxon>
        <taxon>Burkholderiales</taxon>
        <taxon>Burkholderiaceae</taxon>
        <taxon>Caballeronia</taxon>
    </lineage>
</organism>
<name>A0A158A625_9BURK</name>
<accession>A0A158A625</accession>
<evidence type="ECO:0000313" key="2">
    <source>
        <dbReference type="Proteomes" id="UP000071859"/>
    </source>
</evidence>
<dbReference type="NCBIfam" id="NF005603">
    <property type="entry name" value="PRK07340.1"/>
    <property type="match status" value="1"/>
</dbReference>
<evidence type="ECO:0000313" key="1">
    <source>
        <dbReference type="EMBL" id="SAK52547.1"/>
    </source>
</evidence>
<dbReference type="NCBIfam" id="NF045512">
    <property type="entry name" value="PyrPipCarbRedLhpI"/>
    <property type="match status" value="1"/>
</dbReference>
<keyword evidence="2" id="KW-1185">Reference proteome</keyword>
<dbReference type="PANTHER" id="PTHR13812:SF19">
    <property type="entry name" value="KETIMINE REDUCTASE MU-CRYSTALLIN"/>
    <property type="match status" value="1"/>
</dbReference>
<reference evidence="1" key="1">
    <citation type="submission" date="2016-01" db="EMBL/GenBank/DDBJ databases">
        <authorList>
            <person name="Peeters C."/>
        </authorList>
    </citation>
    <scope>NUCLEOTIDE SEQUENCE</scope>
    <source>
        <strain evidence="1">LMG 29321</strain>
    </source>
</reference>
<dbReference type="PANTHER" id="PTHR13812">
    <property type="entry name" value="KETIMINE REDUCTASE MU-CRYSTALLIN"/>
    <property type="match status" value="1"/>
</dbReference>
<dbReference type="Pfam" id="PF02423">
    <property type="entry name" value="OCD_Mu_crystall"/>
    <property type="match status" value="1"/>
</dbReference>
<protein>
    <submittedName>
        <fullName evidence="1">Ornithine cyclodeaminase</fullName>
    </submittedName>
</protein>
<dbReference type="EMBL" id="FCOX02000004">
    <property type="protein sequence ID" value="SAK52547.1"/>
    <property type="molecule type" value="Genomic_DNA"/>
</dbReference>
<proteinExistence type="predicted"/>
<dbReference type="Gene3D" id="3.40.50.720">
    <property type="entry name" value="NAD(P)-binding Rossmann-like Domain"/>
    <property type="match status" value="1"/>
</dbReference>
<dbReference type="SUPFAM" id="SSF51735">
    <property type="entry name" value="NAD(P)-binding Rossmann-fold domains"/>
    <property type="match status" value="1"/>
</dbReference>
<sequence length="318" mass="33111">MTATIQTFDEVQTARLVPYDRLVDTLAATMLDYAAGRIVSPERMVVPIEGGVMLSMPASAADLAMHKLVNVCAGNGARGLPTIHGQVTAYDAVTGVPQFMLDGPTVTGRRTASVSMLAIRALHASAPREVLVIGTGKQAAYHVEALAAVYPGAHIHVQGSRPERAREFCSAHASVCNNLSVLEQSVIPDSIDVVIAGTTSKTPVYTMPARAGRLVIGVGAFTADAAEIAAATVHASALYVDDPAGARHEAGDYILAGVDWDAVHPLSEALAAPSTAIDAARPVMFKSVGCAAWDLAACRVARAVLSDENSALRHVQQG</sequence>
<dbReference type="OrthoDB" id="5293744at2"/>
<dbReference type="Gene3D" id="3.30.1780.10">
    <property type="entry name" value="ornithine cyclodeaminase, domain 1"/>
    <property type="match status" value="1"/>
</dbReference>
<dbReference type="GO" id="GO:0005737">
    <property type="term" value="C:cytoplasm"/>
    <property type="evidence" value="ECO:0007669"/>
    <property type="project" value="TreeGrafter"/>
</dbReference>
<dbReference type="Proteomes" id="UP000071859">
    <property type="component" value="Unassembled WGS sequence"/>
</dbReference>
<dbReference type="InterPro" id="IPR023401">
    <property type="entry name" value="ODC_N"/>
</dbReference>
<comment type="caution">
    <text evidence="1">The sequence shown here is derived from an EMBL/GenBank/DDBJ whole genome shotgun (WGS) entry which is preliminary data.</text>
</comment>